<feature type="transmembrane region" description="Helical" evidence="1">
    <location>
        <begin position="13"/>
        <end position="32"/>
    </location>
</feature>
<organism evidence="2 3">
    <name type="scientific">Cetobacterium ceti</name>
    <dbReference type="NCBI Taxonomy" id="180163"/>
    <lineage>
        <taxon>Bacteria</taxon>
        <taxon>Fusobacteriati</taxon>
        <taxon>Fusobacteriota</taxon>
        <taxon>Fusobacteriia</taxon>
        <taxon>Fusobacteriales</taxon>
        <taxon>Fusobacteriaceae</taxon>
        <taxon>Cetobacterium</taxon>
    </lineage>
</organism>
<accession>A0A1T4PT11</accession>
<gene>
    <name evidence="2" type="ORF">SAMN02745174_02026</name>
</gene>
<evidence type="ECO:0000313" key="3">
    <source>
        <dbReference type="Proteomes" id="UP000191153"/>
    </source>
</evidence>
<dbReference type="AlphaFoldDB" id="A0A1T4PT11"/>
<keyword evidence="1" id="KW-1133">Transmembrane helix</keyword>
<reference evidence="2 3" key="1">
    <citation type="submission" date="2017-02" db="EMBL/GenBank/DDBJ databases">
        <authorList>
            <person name="Peterson S.W."/>
        </authorList>
    </citation>
    <scope>NUCLEOTIDE SEQUENCE [LARGE SCALE GENOMIC DNA]</scope>
    <source>
        <strain evidence="2 3">ATCC 700028</strain>
    </source>
</reference>
<keyword evidence="1" id="KW-0472">Membrane</keyword>
<evidence type="ECO:0000256" key="1">
    <source>
        <dbReference type="SAM" id="Phobius"/>
    </source>
</evidence>
<protein>
    <submittedName>
        <fullName evidence="2">Uncharacterized protein</fullName>
    </submittedName>
</protein>
<dbReference type="EMBL" id="FUWX01000016">
    <property type="protein sequence ID" value="SJZ94695.1"/>
    <property type="molecule type" value="Genomic_DNA"/>
</dbReference>
<keyword evidence="1" id="KW-0812">Transmembrane</keyword>
<evidence type="ECO:0000313" key="2">
    <source>
        <dbReference type="EMBL" id="SJZ94695.1"/>
    </source>
</evidence>
<dbReference type="Proteomes" id="UP000191153">
    <property type="component" value="Unassembled WGS sequence"/>
</dbReference>
<proteinExistence type="predicted"/>
<sequence length="53" mass="6372">MIKSTKTNLLVDWGAKVYLFPLLFFGLLLRGCDRLVLKYKIYKGTHNKKNWYY</sequence>
<name>A0A1T4PT11_9FUSO</name>
<keyword evidence="3" id="KW-1185">Reference proteome</keyword>